<dbReference type="PANTHER" id="PTHR15492:SF1">
    <property type="entry name" value="CYCLIN-D1-BINDING PROTEIN 1"/>
    <property type="match status" value="1"/>
</dbReference>
<feature type="domain" description="Cyclin-D1-binding protein 1-like N-terminal" evidence="2">
    <location>
        <begin position="37"/>
        <end position="187"/>
    </location>
</feature>
<dbReference type="AlphaFoldDB" id="A0A8H4VVT5"/>
<feature type="compositionally biased region" description="Acidic residues" evidence="1">
    <location>
        <begin position="186"/>
        <end position="203"/>
    </location>
</feature>
<evidence type="ECO:0000256" key="1">
    <source>
        <dbReference type="SAM" id="MobiDB-lite"/>
    </source>
</evidence>
<proteinExistence type="predicted"/>
<dbReference type="Pfam" id="PF13324">
    <property type="entry name" value="GCIP_N"/>
    <property type="match status" value="1"/>
</dbReference>
<dbReference type="EMBL" id="JAAMPI010001650">
    <property type="protein sequence ID" value="KAF4624463.1"/>
    <property type="molecule type" value="Genomic_DNA"/>
</dbReference>
<dbReference type="InterPro" id="IPR049317">
    <property type="entry name" value="GCIP-like_N"/>
</dbReference>
<gene>
    <name evidence="3" type="ORF">G7Y89_g13708</name>
</gene>
<comment type="caution">
    <text evidence="3">The sequence shown here is derived from an EMBL/GenBank/DDBJ whole genome shotgun (WGS) entry which is preliminary data.</text>
</comment>
<dbReference type="Gene3D" id="1.20.1410.10">
    <property type="entry name" value="I/LWEQ domain"/>
    <property type="match status" value="1"/>
</dbReference>
<evidence type="ECO:0000313" key="4">
    <source>
        <dbReference type="Proteomes" id="UP000566819"/>
    </source>
</evidence>
<feature type="region of interest" description="Disordered" evidence="1">
    <location>
        <begin position="1"/>
        <end position="23"/>
    </location>
</feature>
<reference evidence="3 4" key="1">
    <citation type="submission" date="2020-03" db="EMBL/GenBank/DDBJ databases">
        <title>Draft Genome Sequence of Cudoniella acicularis.</title>
        <authorList>
            <person name="Buettner E."/>
            <person name="Kellner H."/>
        </authorList>
    </citation>
    <scope>NUCLEOTIDE SEQUENCE [LARGE SCALE GENOMIC DNA]</scope>
    <source>
        <strain evidence="3 4">DSM 108380</strain>
    </source>
</reference>
<dbReference type="PANTHER" id="PTHR15492">
    <property type="entry name" value="CYCLIN D1-BINDING PROTEIN 1"/>
    <property type="match status" value="1"/>
</dbReference>
<evidence type="ECO:0000259" key="2">
    <source>
        <dbReference type="Pfam" id="PF13324"/>
    </source>
</evidence>
<dbReference type="InterPro" id="IPR026907">
    <property type="entry name" value="GCIP-like"/>
</dbReference>
<dbReference type="GO" id="GO:0005634">
    <property type="term" value="C:nucleus"/>
    <property type="evidence" value="ECO:0007669"/>
    <property type="project" value="TreeGrafter"/>
</dbReference>
<accession>A0A8H4VVT5</accession>
<dbReference type="Proteomes" id="UP000566819">
    <property type="component" value="Unassembled WGS sequence"/>
</dbReference>
<feature type="compositionally biased region" description="Basic and acidic residues" evidence="1">
    <location>
        <begin position="479"/>
        <end position="495"/>
    </location>
</feature>
<feature type="region of interest" description="Disordered" evidence="1">
    <location>
        <begin position="186"/>
        <end position="208"/>
    </location>
</feature>
<organism evidence="3 4">
    <name type="scientific">Cudoniella acicularis</name>
    <dbReference type="NCBI Taxonomy" id="354080"/>
    <lineage>
        <taxon>Eukaryota</taxon>
        <taxon>Fungi</taxon>
        <taxon>Dikarya</taxon>
        <taxon>Ascomycota</taxon>
        <taxon>Pezizomycotina</taxon>
        <taxon>Leotiomycetes</taxon>
        <taxon>Helotiales</taxon>
        <taxon>Tricladiaceae</taxon>
        <taxon>Cudoniella</taxon>
    </lineage>
</organism>
<feature type="region of interest" description="Disordered" evidence="1">
    <location>
        <begin position="261"/>
        <end position="281"/>
    </location>
</feature>
<protein>
    <recommendedName>
        <fullName evidence="2">Cyclin-D1-binding protein 1-like N-terminal domain-containing protein</fullName>
    </recommendedName>
</protein>
<evidence type="ECO:0000313" key="3">
    <source>
        <dbReference type="EMBL" id="KAF4624463.1"/>
    </source>
</evidence>
<feature type="region of interest" description="Disordered" evidence="1">
    <location>
        <begin position="443"/>
        <end position="503"/>
    </location>
</feature>
<name>A0A8H4VVT5_9HELO</name>
<dbReference type="OrthoDB" id="4088536at2759"/>
<sequence>MAASPSPAKAEQDLSSLRSTKPPKDTTIDALRLASDSASLIRAHSTKLSLLIINKPFTPSAISAVLRELVSGPLPGLASAVELCTAAQYTKVVSAELQWRAKKLFSELKTLIDVIPLDGDILTADQKNGTGQTVGKGSLANTGVVWEACDSVVELKKIGIAGLLIKKADGYRELLKDALEELQEWGEEVSDGEEDEEGSENDTEGGAVTSAQDALDAMFASERHIPSEDPEKIRPRLESSQKRLRLIILMYQAVVKRRLKTLPPLPHPEQTRESKGTSDGGSGIVGCLDDVLDAMKKIPDITDELASAFYELDGIEIDKRMDQCFLAGFAAVKLLVNNWEGKEDEFSTWTNPHSSQMQKFCHVEKNPSTKELSDREGTALVDNKHVQLTFADIKGVIELSNFDSSYATTNLVPCTQFTWNTIYTCTECICRYRNEQEQLREQLKEEEVEEEKGDKDKATESRAQGRSRSPDKGGGAAGYRERLPPKGNSGKEDSSSKGASHSRSCVKISMDLFDKI</sequence>
<keyword evidence="4" id="KW-1185">Reference proteome</keyword>